<protein>
    <submittedName>
        <fullName evidence="1">Uncharacterized protein</fullName>
    </submittedName>
</protein>
<proteinExistence type="predicted"/>
<dbReference type="Proteomes" id="UP001139981">
    <property type="component" value="Unassembled WGS sequence"/>
</dbReference>
<evidence type="ECO:0000313" key="2">
    <source>
        <dbReference type="Proteomes" id="UP001139981"/>
    </source>
</evidence>
<name>A0ACC1M217_9FUNG</name>
<organism evidence="1 2">
    <name type="scientific">Coemansia aciculifera</name>
    <dbReference type="NCBI Taxonomy" id="417176"/>
    <lineage>
        <taxon>Eukaryota</taxon>
        <taxon>Fungi</taxon>
        <taxon>Fungi incertae sedis</taxon>
        <taxon>Zoopagomycota</taxon>
        <taxon>Kickxellomycotina</taxon>
        <taxon>Kickxellomycetes</taxon>
        <taxon>Kickxellales</taxon>
        <taxon>Kickxellaceae</taxon>
        <taxon>Coemansia</taxon>
    </lineage>
</organism>
<sequence length="612" mass="62865">PSDPLLTPSQPHVPPSLAADDQGSVVDDDDHDDDGDSSAAKKRKKNKKKNKKKSKGKATTASTPSNKNQPPSAPDHPQAADAVSAAEDDDEDDDEEDGAYADADDSQKQHKRGDSQNPFDSLAWISPSESGAQKQPQQQSAAVPPLPVSAPAPAPPASTVAAQPALQIQTQLRGTPNDDSQAANKTTRSRRGTNAARYVPGVGFVSEDGVNATSPQLVASASNAAAAVAAAQAAGGSLPSSSSTGALRGVQSGSVVRTPATSGRMSPMSSVVRMSSPGPRSQSPLVMSATTAGDRRLLDKDQLSKLQASLSAGPTENIERSLVGLAHDSLVSLAAAAIIERRRTVDSAVEWNKAVDKVLSTYDLIAGQIGSLKSLCESHDLETARLEELLRQSTQESMKWQEHCCQLSSELEALKLGGGGPSQSQSQSQPPRVSLAASSAAAPPPPPPPPGSSDPSSLAMGNGSSSMWSMSEQAPVSMNMAAVDPTSPWGSLTANSVFGNHQQQSAGGYYGQQQSFAGGHGLLPPGGSGGGYMTSASSYAAAVAAIQAQAIAQQQHQHQHQQQQQQRSMFAAADQQQPMSGGGDLSLAAVGGGGSSNSSSLLTALNARSQAF</sequence>
<feature type="non-terminal residue" evidence="1">
    <location>
        <position position="1"/>
    </location>
</feature>
<keyword evidence="2" id="KW-1185">Reference proteome</keyword>
<evidence type="ECO:0000313" key="1">
    <source>
        <dbReference type="EMBL" id="KAJ2892365.1"/>
    </source>
</evidence>
<comment type="caution">
    <text evidence="1">The sequence shown here is derived from an EMBL/GenBank/DDBJ whole genome shotgun (WGS) entry which is preliminary data.</text>
</comment>
<dbReference type="EMBL" id="JANBVB010000748">
    <property type="protein sequence ID" value="KAJ2892365.1"/>
    <property type="molecule type" value="Genomic_DNA"/>
</dbReference>
<reference evidence="1" key="1">
    <citation type="submission" date="2022-07" db="EMBL/GenBank/DDBJ databases">
        <title>Phylogenomic reconstructions and comparative analyses of Kickxellomycotina fungi.</title>
        <authorList>
            <person name="Reynolds N.K."/>
            <person name="Stajich J.E."/>
            <person name="Barry K."/>
            <person name="Grigoriev I.V."/>
            <person name="Crous P."/>
            <person name="Smith M.E."/>
        </authorList>
    </citation>
    <scope>NUCLEOTIDE SEQUENCE</scope>
    <source>
        <strain evidence="1">CBS 190363</strain>
    </source>
</reference>
<accession>A0ACC1M217</accession>
<gene>
    <name evidence="1" type="ORF">IWW38_003246</name>
</gene>